<gene>
    <name evidence="1" type="ORF">BV22DRAFT_1074275</name>
</gene>
<dbReference type="EMBL" id="MU266594">
    <property type="protein sequence ID" value="KAH7920240.1"/>
    <property type="molecule type" value="Genomic_DNA"/>
</dbReference>
<protein>
    <submittedName>
        <fullName evidence="1">RAI1-domain-containing protein</fullName>
    </submittedName>
</protein>
<proteinExistence type="predicted"/>
<reference evidence="1" key="1">
    <citation type="journal article" date="2021" name="New Phytol.">
        <title>Evolutionary innovations through gain and loss of genes in the ectomycorrhizal Boletales.</title>
        <authorList>
            <person name="Wu G."/>
            <person name="Miyauchi S."/>
            <person name="Morin E."/>
            <person name="Kuo A."/>
            <person name="Drula E."/>
            <person name="Varga T."/>
            <person name="Kohler A."/>
            <person name="Feng B."/>
            <person name="Cao Y."/>
            <person name="Lipzen A."/>
            <person name="Daum C."/>
            <person name="Hundley H."/>
            <person name="Pangilinan J."/>
            <person name="Johnson J."/>
            <person name="Barry K."/>
            <person name="LaButti K."/>
            <person name="Ng V."/>
            <person name="Ahrendt S."/>
            <person name="Min B."/>
            <person name="Choi I.G."/>
            <person name="Park H."/>
            <person name="Plett J.M."/>
            <person name="Magnuson J."/>
            <person name="Spatafora J.W."/>
            <person name="Nagy L.G."/>
            <person name="Henrissat B."/>
            <person name="Grigoriev I.V."/>
            <person name="Yang Z.L."/>
            <person name="Xu J."/>
            <person name="Martin F.M."/>
        </authorList>
    </citation>
    <scope>NUCLEOTIDE SEQUENCE</scope>
    <source>
        <strain evidence="1">KUC20120723A-06</strain>
    </source>
</reference>
<accession>A0ACB8B3W7</accession>
<comment type="caution">
    <text evidence="1">The sequence shown here is derived from an EMBL/GenBank/DDBJ whole genome shotgun (WGS) entry which is preliminary data.</text>
</comment>
<organism evidence="1 2">
    <name type="scientific">Leucogyrophana mollusca</name>
    <dbReference type="NCBI Taxonomy" id="85980"/>
    <lineage>
        <taxon>Eukaryota</taxon>
        <taxon>Fungi</taxon>
        <taxon>Dikarya</taxon>
        <taxon>Basidiomycota</taxon>
        <taxon>Agaricomycotina</taxon>
        <taxon>Agaricomycetes</taxon>
        <taxon>Agaricomycetidae</taxon>
        <taxon>Boletales</taxon>
        <taxon>Boletales incertae sedis</taxon>
        <taxon>Leucogyrophana</taxon>
    </lineage>
</organism>
<sequence>MASKRKADVDLAESPAIKRRLVTECDLSYPALSHPSSNPPAFQRPSQLITFSYTPSRTLEFTDSALRYFVGPPRGADLGYAYDRWIRRPEERGRIDGLLTAWSKVQKDMKGSHEGVGKVPDVGVVSWRGVMTKILTAPYEERDGWEMNVMALDGTLYFEEHLSEARLKEKNDMEPRHRLQSYYGYAFESYCTSSSCHDSPADVPGWSGDVDTNVQWCSVVKTKLGDTRMIIGGEVDCVRGKYTGGTDNFVELKTSMAIRNPHDESKFEKKLLKFYFQSFLLGVPEIFVGFRKPTGHLTTTQSFQTIQIPRMVRGKPGAWDPLVCLDWGQQFLSFIKATVKGGSRRDVWRVRFVPKVGVTAALLDGAGVQDVEADEDRVGFLPRWYWAENTAGSGGGVGRGTNEPDSGTSAIAIPAGWQI</sequence>
<name>A0ACB8B3W7_9AGAM</name>
<keyword evidence="2" id="KW-1185">Reference proteome</keyword>
<dbReference type="Proteomes" id="UP000790709">
    <property type="component" value="Unassembled WGS sequence"/>
</dbReference>
<evidence type="ECO:0000313" key="1">
    <source>
        <dbReference type="EMBL" id="KAH7920240.1"/>
    </source>
</evidence>
<evidence type="ECO:0000313" key="2">
    <source>
        <dbReference type="Proteomes" id="UP000790709"/>
    </source>
</evidence>